<evidence type="ECO:0000313" key="2">
    <source>
        <dbReference type="Proteomes" id="UP000724874"/>
    </source>
</evidence>
<keyword evidence="2" id="KW-1185">Reference proteome</keyword>
<dbReference type="OrthoDB" id="3184970at2759"/>
<proteinExistence type="predicted"/>
<organism evidence="1 2">
    <name type="scientific">Gymnopilus junonius</name>
    <name type="common">Spectacular rustgill mushroom</name>
    <name type="synonym">Gymnopilus spectabilis subsp. junonius</name>
    <dbReference type="NCBI Taxonomy" id="109634"/>
    <lineage>
        <taxon>Eukaryota</taxon>
        <taxon>Fungi</taxon>
        <taxon>Dikarya</taxon>
        <taxon>Basidiomycota</taxon>
        <taxon>Agaricomycotina</taxon>
        <taxon>Agaricomycetes</taxon>
        <taxon>Agaricomycetidae</taxon>
        <taxon>Agaricales</taxon>
        <taxon>Agaricineae</taxon>
        <taxon>Hymenogastraceae</taxon>
        <taxon>Gymnopilus</taxon>
    </lineage>
</organism>
<dbReference type="AlphaFoldDB" id="A0A9P5NU75"/>
<protein>
    <recommendedName>
        <fullName evidence="3">BTB domain-containing protein</fullName>
    </recommendedName>
</protein>
<evidence type="ECO:0000313" key="1">
    <source>
        <dbReference type="EMBL" id="KAF8903910.1"/>
    </source>
</evidence>
<accession>A0A9P5NU75</accession>
<gene>
    <name evidence="1" type="ORF">CPB84DRAFT_1823745</name>
</gene>
<dbReference type="Proteomes" id="UP000724874">
    <property type="component" value="Unassembled WGS sequence"/>
</dbReference>
<evidence type="ECO:0008006" key="3">
    <source>
        <dbReference type="Google" id="ProtNLM"/>
    </source>
</evidence>
<reference evidence="1" key="1">
    <citation type="submission" date="2020-11" db="EMBL/GenBank/DDBJ databases">
        <authorList>
            <consortium name="DOE Joint Genome Institute"/>
            <person name="Ahrendt S."/>
            <person name="Riley R."/>
            <person name="Andreopoulos W."/>
            <person name="LaButti K."/>
            <person name="Pangilinan J."/>
            <person name="Ruiz-duenas F.J."/>
            <person name="Barrasa J.M."/>
            <person name="Sanchez-Garcia M."/>
            <person name="Camarero S."/>
            <person name="Miyauchi S."/>
            <person name="Serrano A."/>
            <person name="Linde D."/>
            <person name="Babiker R."/>
            <person name="Drula E."/>
            <person name="Ayuso-Fernandez I."/>
            <person name="Pacheco R."/>
            <person name="Padilla G."/>
            <person name="Ferreira P."/>
            <person name="Barriuso J."/>
            <person name="Kellner H."/>
            <person name="Castanera R."/>
            <person name="Alfaro M."/>
            <person name="Ramirez L."/>
            <person name="Pisabarro A.G."/>
            <person name="Kuo A."/>
            <person name="Tritt A."/>
            <person name="Lipzen A."/>
            <person name="He G."/>
            <person name="Yan M."/>
            <person name="Ng V."/>
            <person name="Cullen D."/>
            <person name="Martin F."/>
            <person name="Rosso M.-N."/>
            <person name="Henrissat B."/>
            <person name="Hibbett D."/>
            <person name="Martinez A.T."/>
            <person name="Grigoriev I.V."/>
        </authorList>
    </citation>
    <scope>NUCLEOTIDE SEQUENCE</scope>
    <source>
        <strain evidence="1">AH 44721</strain>
    </source>
</reference>
<dbReference type="EMBL" id="JADNYJ010000028">
    <property type="protein sequence ID" value="KAF8903910.1"/>
    <property type="molecule type" value="Genomic_DNA"/>
</dbReference>
<comment type="caution">
    <text evidence="1">The sequence shown here is derived from an EMBL/GenBank/DDBJ whole genome shotgun (WGS) entry which is preliminary data.</text>
</comment>
<name>A0A9P5NU75_GYMJU</name>
<sequence length="257" mass="29589">MMEIDEGARTHEQCAFPGPEFSTGGERLRLTEPASILEVVFQFVYPRRHPTLNELDFESVAAVAEAVEKYKIFSAMKTQFIPEHAEKIFLHGVKHDYTNLIDDAAYHLLSRQTSFRILKQLPPHFIMPWLEYQNAWRHIFENTANNIRRSNMDATSICHEIGYDEELDEYYVDFCRNCIAHTLAWLSDLDAIDSLPELKAAVSKTQPYSKIAVTVDPLLCDVCNDDHHCRGLPPIARLFRKKLDAVPPFTHFLQPKA</sequence>